<dbReference type="Pfam" id="PF25330">
    <property type="entry name" value="C2_nem"/>
    <property type="match status" value="1"/>
</dbReference>
<dbReference type="PANTHER" id="PTHR38626">
    <property type="entry name" value="SKN-1 DEPENDENT ZYGOTIC TRANSCRIPT-RELATED"/>
    <property type="match status" value="1"/>
</dbReference>
<feature type="chain" id="PRO_5010309218" description="C2 domain-containing protein" evidence="2">
    <location>
        <begin position="18"/>
        <end position="236"/>
    </location>
</feature>
<evidence type="ECO:0000256" key="1">
    <source>
        <dbReference type="SAM" id="Phobius"/>
    </source>
</evidence>
<dbReference type="KEGG" id="loa:LOAG_04584"/>
<dbReference type="InParanoid" id="A0A1S0U1V1"/>
<feature type="domain" description="C2" evidence="3">
    <location>
        <begin position="19"/>
        <end position="123"/>
    </location>
</feature>
<dbReference type="EMBL" id="JH712133">
    <property type="protein sequence ID" value="EFO23905.1"/>
    <property type="molecule type" value="Genomic_DNA"/>
</dbReference>
<evidence type="ECO:0000256" key="2">
    <source>
        <dbReference type="SAM" id="SignalP"/>
    </source>
</evidence>
<feature type="transmembrane region" description="Helical" evidence="1">
    <location>
        <begin position="132"/>
        <end position="154"/>
    </location>
</feature>
<feature type="signal peptide" evidence="2">
    <location>
        <begin position="1"/>
        <end position="17"/>
    </location>
</feature>
<dbReference type="OrthoDB" id="5848543at2759"/>
<dbReference type="AlphaFoldDB" id="A0A1S0U1V1"/>
<name>A0A1S0U1V1_LOALO</name>
<organism evidence="4">
    <name type="scientific">Loa loa</name>
    <name type="common">Eye worm</name>
    <name type="synonym">Filaria loa</name>
    <dbReference type="NCBI Taxonomy" id="7209"/>
    <lineage>
        <taxon>Eukaryota</taxon>
        <taxon>Metazoa</taxon>
        <taxon>Ecdysozoa</taxon>
        <taxon>Nematoda</taxon>
        <taxon>Chromadorea</taxon>
        <taxon>Rhabditida</taxon>
        <taxon>Spirurina</taxon>
        <taxon>Spiruromorpha</taxon>
        <taxon>Filarioidea</taxon>
        <taxon>Onchocercidae</taxon>
        <taxon>Loa</taxon>
    </lineage>
</organism>
<dbReference type="OMA" id="THLISYW"/>
<keyword evidence="1" id="KW-1133">Transmembrane helix</keyword>
<keyword evidence="2" id="KW-0732">Signal</keyword>
<dbReference type="GeneID" id="9941986"/>
<dbReference type="InterPro" id="IPR040426">
    <property type="entry name" value="C05B5.4-like"/>
</dbReference>
<evidence type="ECO:0000313" key="4">
    <source>
        <dbReference type="EMBL" id="EFO23905.1"/>
    </source>
</evidence>
<accession>A0A1S0U1V1</accession>
<protein>
    <recommendedName>
        <fullName evidence="3">C2 domain-containing protein</fullName>
    </recommendedName>
</protein>
<dbReference type="InterPro" id="IPR057569">
    <property type="entry name" value="C2_nem"/>
</dbReference>
<keyword evidence="1" id="KW-0472">Membrane</keyword>
<gene>
    <name evidence="4" type="ORF">LOAG_04584</name>
</gene>
<reference evidence="4" key="1">
    <citation type="submission" date="2012-04" db="EMBL/GenBank/DDBJ databases">
        <title>The Genome Sequence of Loa loa.</title>
        <authorList>
            <consortium name="The Broad Institute Genome Sequencing Platform"/>
            <consortium name="Broad Institute Genome Sequencing Center for Infectious Disease"/>
            <person name="Nutman T.B."/>
            <person name="Fink D.L."/>
            <person name="Russ C."/>
            <person name="Young S."/>
            <person name="Zeng Q."/>
            <person name="Gargeya S."/>
            <person name="Alvarado L."/>
            <person name="Berlin A."/>
            <person name="Chapman S.B."/>
            <person name="Chen Z."/>
            <person name="Freedman E."/>
            <person name="Gellesch M."/>
            <person name="Goldberg J."/>
            <person name="Griggs A."/>
            <person name="Gujja S."/>
            <person name="Heilman E.R."/>
            <person name="Heiman D."/>
            <person name="Howarth C."/>
            <person name="Mehta T."/>
            <person name="Neiman D."/>
            <person name="Pearson M."/>
            <person name="Roberts A."/>
            <person name="Saif S."/>
            <person name="Shea T."/>
            <person name="Shenoy N."/>
            <person name="Sisk P."/>
            <person name="Stolte C."/>
            <person name="Sykes S."/>
            <person name="White J."/>
            <person name="Yandava C."/>
            <person name="Haas B."/>
            <person name="Henn M.R."/>
            <person name="Nusbaum C."/>
            <person name="Birren B."/>
        </authorList>
    </citation>
    <scope>NUCLEOTIDE SEQUENCE [LARGE SCALE GENOMIC DNA]</scope>
</reference>
<proteinExistence type="predicted"/>
<keyword evidence="1" id="KW-0812">Transmembrane</keyword>
<dbReference type="PANTHER" id="PTHR38626:SF4">
    <property type="entry name" value="SKN-1 DEPENDENT ZYGOTIC TRANSCRIPT"/>
    <property type="match status" value="1"/>
</dbReference>
<sequence length="236" mass="26867">MRLSIALVLLIFCYALSEQFWIDIKVEGLEWSNNCNLYSTCIQPTLQLRLINIFNNETIIKTLNINFDKQQINEIHLISYWNEGIPDMIVSTITINGIDPDYDFSRLCDSTATIFPFQMAKNQTDGAKTLQWLLAVAIGCLITCFMLIHIFLTINRILKLRSRSNRQIKRRSVLKTSTSNGAILNVAENSCEYVRSRVFPISIESGNPDLTKSRTVSNFTPKHTFSANSSLCNSIE</sequence>
<dbReference type="CTD" id="9941986"/>
<dbReference type="RefSeq" id="XP_003140169.1">
    <property type="nucleotide sequence ID" value="XM_003140121.1"/>
</dbReference>
<evidence type="ECO:0000259" key="3">
    <source>
        <dbReference type="Pfam" id="PF25330"/>
    </source>
</evidence>